<dbReference type="GO" id="GO:0008237">
    <property type="term" value="F:metallopeptidase activity"/>
    <property type="evidence" value="ECO:0007669"/>
    <property type="project" value="UniProtKB-KW"/>
</dbReference>
<evidence type="ECO:0000256" key="10">
    <source>
        <dbReference type="ARBA" id="ARBA00093448"/>
    </source>
</evidence>
<reference evidence="13 14" key="1">
    <citation type="submission" date="2017-06" db="EMBL/GenBank/DDBJ databases">
        <authorList>
            <person name="Kim H.J."/>
            <person name="Triplett B.A."/>
        </authorList>
    </citation>
    <scope>NUCLEOTIDE SEQUENCE [LARGE SCALE GENOMIC DNA]</scope>
    <source>
        <strain evidence="13 14">B29T1</strain>
    </source>
</reference>
<organism evidence="13 14">
    <name type="scientific">Arboricoccus pini</name>
    <dbReference type="NCBI Taxonomy" id="1963835"/>
    <lineage>
        <taxon>Bacteria</taxon>
        <taxon>Pseudomonadati</taxon>
        <taxon>Pseudomonadota</taxon>
        <taxon>Alphaproteobacteria</taxon>
        <taxon>Geminicoccales</taxon>
        <taxon>Geminicoccaceae</taxon>
        <taxon>Arboricoccus</taxon>
    </lineage>
</organism>
<dbReference type="Pfam" id="PF05951">
    <property type="entry name" value="Peptidase_M15_2"/>
    <property type="match status" value="1"/>
</dbReference>
<dbReference type="InterPro" id="IPR009045">
    <property type="entry name" value="Zn_M74/Hedgehog-like"/>
</dbReference>
<evidence type="ECO:0000313" key="14">
    <source>
        <dbReference type="Proteomes" id="UP000197065"/>
    </source>
</evidence>
<protein>
    <recommendedName>
        <fullName evidence="11">Murein endopeptidase K</fullName>
    </recommendedName>
</protein>
<keyword evidence="7" id="KW-0862">Zinc</keyword>
<keyword evidence="9" id="KW-0961">Cell wall biogenesis/degradation</keyword>
<name>A0A212R3C9_9PROT</name>
<sequence length="263" mass="28707">MTDEADRSPKSRRWLLGGLVLPTLAMGAVSLSPLSALAAVKKKHLATKIVSQHSSRKLAHTTTRTAAGTARHTRTLAGLPSGVTHQTHGQPGLVVPYGANNGAPLNAPVRQLALYNRRNGESIRPIYYQNGQYRPDAMEAIKRFMRDWRSDSTIDIDPGLADILWSLQRRLVPEGCIDMVCGYRSPATNAMLRRTNRGVALNSFHMYGRAMDVRIANVSLQALHTTALKLGSGGVGYYPSSNFVHVDNGPIRQWGQNGHSYGA</sequence>
<evidence type="ECO:0000256" key="4">
    <source>
        <dbReference type="ARBA" id="ARBA00022723"/>
    </source>
</evidence>
<dbReference type="GO" id="GO:0046872">
    <property type="term" value="F:metal ion binding"/>
    <property type="evidence" value="ECO:0007669"/>
    <property type="project" value="UniProtKB-KW"/>
</dbReference>
<evidence type="ECO:0000313" key="13">
    <source>
        <dbReference type="EMBL" id="SNB66500.1"/>
    </source>
</evidence>
<evidence type="ECO:0000256" key="6">
    <source>
        <dbReference type="ARBA" id="ARBA00022801"/>
    </source>
</evidence>
<gene>
    <name evidence="13" type="ORF">SAMN07250955_105120</name>
</gene>
<feature type="region of interest" description="Disordered" evidence="12">
    <location>
        <begin position="51"/>
        <end position="71"/>
    </location>
</feature>
<dbReference type="GO" id="GO:0006508">
    <property type="term" value="P:proteolysis"/>
    <property type="evidence" value="ECO:0007669"/>
    <property type="project" value="UniProtKB-KW"/>
</dbReference>
<comment type="similarity">
    <text evidence="10">Belongs to the peptidase M15 family.</text>
</comment>
<dbReference type="GO" id="GO:0071555">
    <property type="term" value="P:cell wall organization"/>
    <property type="evidence" value="ECO:0007669"/>
    <property type="project" value="UniProtKB-KW"/>
</dbReference>
<dbReference type="InterPro" id="IPR010275">
    <property type="entry name" value="MepK"/>
</dbReference>
<evidence type="ECO:0000256" key="7">
    <source>
        <dbReference type="ARBA" id="ARBA00022833"/>
    </source>
</evidence>
<evidence type="ECO:0000256" key="12">
    <source>
        <dbReference type="SAM" id="MobiDB-lite"/>
    </source>
</evidence>
<keyword evidence="14" id="KW-1185">Reference proteome</keyword>
<keyword evidence="6" id="KW-0378">Hydrolase</keyword>
<comment type="cofactor">
    <cofactor evidence="1">
        <name>Zn(2+)</name>
        <dbReference type="ChEBI" id="CHEBI:29105"/>
    </cofactor>
</comment>
<keyword evidence="5" id="KW-0732">Signal</keyword>
<keyword evidence="4" id="KW-0479">Metal-binding</keyword>
<accession>A0A212R3C9</accession>
<dbReference type="Proteomes" id="UP000197065">
    <property type="component" value="Unassembled WGS sequence"/>
</dbReference>
<comment type="pathway">
    <text evidence="2">Cell wall biogenesis; cell wall polysaccharide biosynthesis.</text>
</comment>
<dbReference type="PANTHER" id="PTHR37425">
    <property type="match status" value="1"/>
</dbReference>
<evidence type="ECO:0000256" key="2">
    <source>
        <dbReference type="ARBA" id="ARBA00004776"/>
    </source>
</evidence>
<dbReference type="EMBL" id="FYEH01000005">
    <property type="protein sequence ID" value="SNB66500.1"/>
    <property type="molecule type" value="Genomic_DNA"/>
</dbReference>
<evidence type="ECO:0000256" key="11">
    <source>
        <dbReference type="ARBA" id="ARBA00093666"/>
    </source>
</evidence>
<dbReference type="SUPFAM" id="SSF55166">
    <property type="entry name" value="Hedgehog/DD-peptidase"/>
    <property type="match status" value="1"/>
</dbReference>
<evidence type="ECO:0000256" key="9">
    <source>
        <dbReference type="ARBA" id="ARBA00023316"/>
    </source>
</evidence>
<dbReference type="AlphaFoldDB" id="A0A212R3C9"/>
<evidence type="ECO:0000256" key="5">
    <source>
        <dbReference type="ARBA" id="ARBA00022729"/>
    </source>
</evidence>
<evidence type="ECO:0000256" key="1">
    <source>
        <dbReference type="ARBA" id="ARBA00001947"/>
    </source>
</evidence>
<dbReference type="Gene3D" id="3.30.1380.10">
    <property type="match status" value="1"/>
</dbReference>
<evidence type="ECO:0000256" key="3">
    <source>
        <dbReference type="ARBA" id="ARBA00022670"/>
    </source>
</evidence>
<dbReference type="InterPro" id="IPR006311">
    <property type="entry name" value="TAT_signal"/>
</dbReference>
<proteinExistence type="inferred from homology"/>
<dbReference type="PANTHER" id="PTHR37425:SF1">
    <property type="entry name" value="OUTER MEMBRANE PROTEIN"/>
    <property type="match status" value="1"/>
</dbReference>
<keyword evidence="3" id="KW-0645">Protease</keyword>
<dbReference type="PROSITE" id="PS51318">
    <property type="entry name" value="TAT"/>
    <property type="match status" value="1"/>
</dbReference>
<keyword evidence="8" id="KW-0482">Metalloprotease</keyword>
<feature type="compositionally biased region" description="Low complexity" evidence="12">
    <location>
        <begin position="60"/>
        <end position="71"/>
    </location>
</feature>
<dbReference type="RefSeq" id="WP_165769503.1">
    <property type="nucleotide sequence ID" value="NZ_FYEH01000005.1"/>
</dbReference>
<evidence type="ECO:0000256" key="8">
    <source>
        <dbReference type="ARBA" id="ARBA00023049"/>
    </source>
</evidence>